<sequence>MCLFLITFAVDPDSTIEKLGQVSKNVKDYETIRKDLLELLCLYPSLMSPFTN</sequence>
<name>I1BKL2_RHIO9</name>
<dbReference type="GeneID" id="93608418"/>
<protein>
    <submittedName>
        <fullName evidence="1">Uncharacterized protein</fullName>
    </submittedName>
</protein>
<proteinExistence type="predicted"/>
<evidence type="ECO:0000313" key="1">
    <source>
        <dbReference type="EMBL" id="EIE76742.1"/>
    </source>
</evidence>
<accession>I1BKL2</accession>
<dbReference type="InParanoid" id="I1BKL2"/>
<keyword evidence="2" id="KW-1185">Reference proteome</keyword>
<dbReference type="AlphaFoldDB" id="I1BKL2"/>
<dbReference type="EMBL" id="CH476732">
    <property type="protein sequence ID" value="EIE76742.1"/>
    <property type="molecule type" value="Genomic_DNA"/>
</dbReference>
<reference evidence="1 2" key="1">
    <citation type="journal article" date="2009" name="PLoS Genet.">
        <title>Genomic analysis of the basal lineage fungus Rhizopus oryzae reveals a whole-genome duplication.</title>
        <authorList>
            <person name="Ma L.-J."/>
            <person name="Ibrahim A.S."/>
            <person name="Skory C."/>
            <person name="Grabherr M.G."/>
            <person name="Burger G."/>
            <person name="Butler M."/>
            <person name="Elias M."/>
            <person name="Idnurm A."/>
            <person name="Lang B.F."/>
            <person name="Sone T."/>
            <person name="Abe A."/>
            <person name="Calvo S.E."/>
            <person name="Corrochano L.M."/>
            <person name="Engels R."/>
            <person name="Fu J."/>
            <person name="Hansberg W."/>
            <person name="Kim J.-M."/>
            <person name="Kodira C.D."/>
            <person name="Koehrsen M.J."/>
            <person name="Liu B."/>
            <person name="Miranda-Saavedra D."/>
            <person name="O'Leary S."/>
            <person name="Ortiz-Castellanos L."/>
            <person name="Poulter R."/>
            <person name="Rodriguez-Romero J."/>
            <person name="Ruiz-Herrera J."/>
            <person name="Shen Y.-Q."/>
            <person name="Zeng Q."/>
            <person name="Galagan J."/>
            <person name="Birren B.W."/>
            <person name="Cuomo C.A."/>
            <person name="Wickes B.L."/>
        </authorList>
    </citation>
    <scope>NUCLEOTIDE SEQUENCE [LARGE SCALE GENOMIC DNA]</scope>
    <source>
        <strain evidence="2">RA 99-880 / ATCC MYA-4621 / FGSC 9543 / NRRL 43880</strain>
    </source>
</reference>
<dbReference type="Proteomes" id="UP000009138">
    <property type="component" value="Unassembled WGS sequence"/>
</dbReference>
<dbReference type="RefSeq" id="XP_067512138.1">
    <property type="nucleotide sequence ID" value="XM_067656037.1"/>
</dbReference>
<evidence type="ECO:0000313" key="2">
    <source>
        <dbReference type="Proteomes" id="UP000009138"/>
    </source>
</evidence>
<dbReference type="VEuPathDB" id="FungiDB:RO3G_01446"/>
<gene>
    <name evidence="1" type="ORF">RO3G_01446</name>
</gene>
<organism evidence="1 2">
    <name type="scientific">Rhizopus delemar (strain RA 99-880 / ATCC MYA-4621 / FGSC 9543 / NRRL 43880)</name>
    <name type="common">Mucormycosis agent</name>
    <name type="synonym">Rhizopus arrhizus var. delemar</name>
    <dbReference type="NCBI Taxonomy" id="246409"/>
    <lineage>
        <taxon>Eukaryota</taxon>
        <taxon>Fungi</taxon>
        <taxon>Fungi incertae sedis</taxon>
        <taxon>Mucoromycota</taxon>
        <taxon>Mucoromycotina</taxon>
        <taxon>Mucoromycetes</taxon>
        <taxon>Mucorales</taxon>
        <taxon>Mucorineae</taxon>
        <taxon>Rhizopodaceae</taxon>
        <taxon>Rhizopus</taxon>
    </lineage>
</organism>